<dbReference type="CTD" id="8238834"/>
<gene>
    <name evidence="2" type="primary">8238834</name>
    <name evidence="1" type="ORF">Phum_PHUM025300</name>
</gene>
<dbReference type="EnsemblMetazoa" id="PHUM025300-RA">
    <property type="protein sequence ID" value="PHUM025300-PA"/>
    <property type="gene ID" value="PHUM025300"/>
</dbReference>
<dbReference type="Proteomes" id="UP000009046">
    <property type="component" value="Unassembled WGS sequence"/>
</dbReference>
<dbReference type="EMBL" id="DS235004">
    <property type="protein sequence ID" value="EEB10215.1"/>
    <property type="molecule type" value="Genomic_DNA"/>
</dbReference>
<sequence length="172" mass="19805">MGPDDWENFKRILPFIPLDVFLKINFTDPQIIQYFGQAPMQPNQLSLIAEIINENFDSNLYENVTSIANLGNIFCELIMSRFFINMTNCSINKLNYLGQLAQNYEILGPSRTWDLNKIEIVGSILAGLTEQQFRELQIEACKGIKPNVIRMIPEKKLKIISTLKVSQQYQLT</sequence>
<evidence type="ECO:0000313" key="3">
    <source>
        <dbReference type="Proteomes" id="UP000009046"/>
    </source>
</evidence>
<dbReference type="RefSeq" id="XP_002422953.1">
    <property type="nucleotide sequence ID" value="XM_002422908.1"/>
</dbReference>
<dbReference type="InParanoid" id="E0VA09"/>
<protein>
    <submittedName>
        <fullName evidence="1 2">Uncharacterized protein</fullName>
    </submittedName>
</protein>
<dbReference type="AlphaFoldDB" id="E0VA09"/>
<organism>
    <name type="scientific">Pediculus humanus subsp. corporis</name>
    <name type="common">Body louse</name>
    <dbReference type="NCBI Taxonomy" id="121224"/>
    <lineage>
        <taxon>Eukaryota</taxon>
        <taxon>Metazoa</taxon>
        <taxon>Ecdysozoa</taxon>
        <taxon>Arthropoda</taxon>
        <taxon>Hexapoda</taxon>
        <taxon>Insecta</taxon>
        <taxon>Pterygota</taxon>
        <taxon>Neoptera</taxon>
        <taxon>Paraneoptera</taxon>
        <taxon>Psocodea</taxon>
        <taxon>Troctomorpha</taxon>
        <taxon>Phthiraptera</taxon>
        <taxon>Anoplura</taxon>
        <taxon>Pediculidae</taxon>
        <taxon>Pediculus</taxon>
    </lineage>
</organism>
<dbReference type="KEGG" id="phu:Phum_PHUM025300"/>
<keyword evidence="3" id="KW-1185">Reference proteome</keyword>
<dbReference type="HOGENOM" id="CLU_1557133_0_0_1"/>
<dbReference type="GeneID" id="8238834"/>
<dbReference type="EMBL" id="AAZO01000303">
    <property type="status" value="NOT_ANNOTATED_CDS"/>
    <property type="molecule type" value="Genomic_DNA"/>
</dbReference>
<accession>E0VA09</accession>
<reference evidence="2" key="3">
    <citation type="submission" date="2020-05" db="UniProtKB">
        <authorList>
            <consortium name="EnsemblMetazoa"/>
        </authorList>
    </citation>
    <scope>IDENTIFICATION</scope>
    <source>
        <strain evidence="2">USDA</strain>
    </source>
</reference>
<evidence type="ECO:0000313" key="1">
    <source>
        <dbReference type="EMBL" id="EEB10215.1"/>
    </source>
</evidence>
<name>E0VA09_PEDHC</name>
<evidence type="ECO:0000313" key="2">
    <source>
        <dbReference type="EnsemblMetazoa" id="PHUM025300-PA"/>
    </source>
</evidence>
<dbReference type="VEuPathDB" id="VectorBase:PHUM025300"/>
<reference evidence="1" key="2">
    <citation type="submission" date="2007-04" db="EMBL/GenBank/DDBJ databases">
        <title>The genome of the human body louse.</title>
        <authorList>
            <consortium name="The Human Body Louse Genome Consortium"/>
            <person name="Kirkness E."/>
            <person name="Walenz B."/>
            <person name="Hass B."/>
            <person name="Bruggner R."/>
            <person name="Strausberg R."/>
        </authorList>
    </citation>
    <scope>NUCLEOTIDE SEQUENCE</scope>
    <source>
        <strain evidence="1">USDA</strain>
    </source>
</reference>
<reference evidence="1" key="1">
    <citation type="submission" date="2007-04" db="EMBL/GenBank/DDBJ databases">
        <title>Annotation of Pediculus humanus corporis strain USDA.</title>
        <authorList>
            <person name="Kirkness E."/>
            <person name="Hannick L."/>
            <person name="Hass B."/>
            <person name="Bruggner R."/>
            <person name="Lawson D."/>
            <person name="Bidwell S."/>
            <person name="Joardar V."/>
            <person name="Caler E."/>
            <person name="Walenz B."/>
            <person name="Inman J."/>
            <person name="Schobel S."/>
            <person name="Galinsky K."/>
            <person name="Amedeo P."/>
            <person name="Strausberg R."/>
        </authorList>
    </citation>
    <scope>NUCLEOTIDE SEQUENCE</scope>
    <source>
        <strain evidence="1">USDA</strain>
    </source>
</reference>
<proteinExistence type="predicted"/>